<accession>A0ABX3SVB4</accession>
<name>A0ABX3SVB4_MYCMA</name>
<evidence type="ECO:0000259" key="4">
    <source>
        <dbReference type="Pfam" id="PF13476"/>
    </source>
</evidence>
<evidence type="ECO:0000256" key="3">
    <source>
        <dbReference type="ARBA" id="ARBA00023236"/>
    </source>
</evidence>
<evidence type="ECO:0000313" key="6">
    <source>
        <dbReference type="Proteomes" id="UP000243140"/>
    </source>
</evidence>
<dbReference type="PANTHER" id="PTHR32182:SF0">
    <property type="entry name" value="DNA REPLICATION AND REPAIR PROTEIN RECF"/>
    <property type="match status" value="1"/>
</dbReference>
<protein>
    <recommendedName>
        <fullName evidence="4">Rad50/SbcC-type AAA domain-containing protein</fullName>
    </recommendedName>
</protein>
<dbReference type="InterPro" id="IPR027417">
    <property type="entry name" value="P-loop_NTPase"/>
</dbReference>
<gene>
    <name evidence="5" type="ORF">BST29_09005</name>
</gene>
<dbReference type="EMBL" id="MVHV01000007">
    <property type="protein sequence ID" value="ORA83665.1"/>
    <property type="molecule type" value="Genomic_DNA"/>
</dbReference>
<organism evidence="5 6">
    <name type="scientific">Mycobacterium malmoense</name>
    <dbReference type="NCBI Taxonomy" id="1780"/>
    <lineage>
        <taxon>Bacteria</taxon>
        <taxon>Bacillati</taxon>
        <taxon>Actinomycetota</taxon>
        <taxon>Actinomycetes</taxon>
        <taxon>Mycobacteriales</taxon>
        <taxon>Mycobacteriaceae</taxon>
        <taxon>Mycobacterium</taxon>
    </lineage>
</organism>
<evidence type="ECO:0000313" key="5">
    <source>
        <dbReference type="EMBL" id="ORA83665.1"/>
    </source>
</evidence>
<dbReference type="PANTHER" id="PTHR32182">
    <property type="entry name" value="DNA REPLICATION AND REPAIR PROTEIN RECF"/>
    <property type="match status" value="1"/>
</dbReference>
<feature type="domain" description="Rad50/SbcC-type AAA" evidence="4">
    <location>
        <begin position="7"/>
        <end position="172"/>
    </location>
</feature>
<keyword evidence="2" id="KW-0234">DNA repair</keyword>
<keyword evidence="6" id="KW-1185">Reference proteome</keyword>
<dbReference type="Pfam" id="PF13476">
    <property type="entry name" value="AAA_23"/>
    <property type="match status" value="1"/>
</dbReference>
<dbReference type="InterPro" id="IPR038729">
    <property type="entry name" value="Rad50/SbcC_AAA"/>
</dbReference>
<dbReference type="RefSeq" id="WP_071512500.1">
    <property type="nucleotide sequence ID" value="NZ_CP060015.1"/>
</dbReference>
<evidence type="ECO:0000256" key="1">
    <source>
        <dbReference type="ARBA" id="ARBA00022763"/>
    </source>
</evidence>
<dbReference type="Gene3D" id="3.40.50.300">
    <property type="entry name" value="P-loop containing nucleotide triphosphate hydrolases"/>
    <property type="match status" value="2"/>
</dbReference>
<dbReference type="SUPFAM" id="SSF52540">
    <property type="entry name" value="P-loop containing nucleoside triphosphate hydrolases"/>
    <property type="match status" value="1"/>
</dbReference>
<keyword evidence="1" id="KW-0227">DNA damage</keyword>
<proteinExistence type="predicted"/>
<reference evidence="5 6" key="1">
    <citation type="submission" date="2017-02" db="EMBL/GenBank/DDBJ databases">
        <title>The new phylogeny of genus Mycobacterium.</title>
        <authorList>
            <person name="Tortoli E."/>
            <person name="Trovato A."/>
            <person name="Cirillo D.M."/>
        </authorList>
    </citation>
    <scope>NUCLEOTIDE SEQUENCE [LARGE SCALE GENOMIC DNA]</scope>
    <source>
        <strain evidence="5 6">IP1130001</strain>
    </source>
</reference>
<comment type="caution">
    <text evidence="5">The sequence shown here is derived from an EMBL/GenBank/DDBJ whole genome shotgun (WGS) entry which is preliminary data.</text>
</comment>
<evidence type="ECO:0000256" key="2">
    <source>
        <dbReference type="ARBA" id="ARBA00023204"/>
    </source>
</evidence>
<keyword evidence="3" id="KW-0742">SOS response</keyword>
<dbReference type="Proteomes" id="UP000243140">
    <property type="component" value="Unassembled WGS sequence"/>
</dbReference>
<sequence>MIKVLDIHIEEFRGIRSIDLPFDGKSFVIHGPNGSGKSGVVDAIDFALTGNIARLSGEGTKGVTVAKHGPHVHRRDDPGAAKVTLAFEDLKSGQRGSITRSVSKADQIVLEPDTEELRASIQQAGLHPELTLSRREIIKYIVAKPAERAQQVQLLLKLDRLGEFRKLLKTTLGKLSTEYKSASDERRTAENSFTGHLDIASLLVAEIALKINEQRRILALSDLTDITIESDFLEGLGADQTARPYDLKTAQRESGQLSVRLDSFDDLDKGQAALRVALRELDEDPTLLDTLRHRDLVEQGLANLRTNDCPLCDLAWDSLDDLRRHLEAKLERSAAAQELKTRITQTAESYRGLVIDLADLVQRLVPVAQAEGGDELHHLMTSWVQILREHGRRLRRFDDIVTLTDVLETRPCKPPEGLPEKYAEFDAILGDKADSSATDAARSFLTIAKDRWGRVRLARAGEGKADAAHTTAKLTYDSYCQISDAALTALYDAVETDFSAYYRKINADDESGFKAALIPQTASLDLSVDFYGLGMFPPTAYHSEGHQDGMGVCLYLALVKRLLGDEFSFAVLDDVVMSVDVNHRRQFCTLLKEEFPLVQFIITTHDEVWARQMQSAGLVTTRGHARFHGWTVDGGPIYEQGDVWERIESDLARGDVPGAAHKLRRRLEAACADIAHSIRGQVTYKGDNGYDLSELMDSVKSRHARLLKKAAEAAQSWGDQTASAKAASLKERRAEVVPEQAAESWVINPVVHNNDWANVSVADFRPVVDSARAFLDLFTCDNPTCGSWVYVLGYPDEELRCSCGNYSLNLKKK</sequence>